<evidence type="ECO:0000313" key="1">
    <source>
        <dbReference type="EMBL" id="GEB49666.1"/>
    </source>
</evidence>
<dbReference type="AlphaFoldDB" id="A0A4Y3QW74"/>
<name>A0A4Y3QW74_STRCI</name>
<dbReference type="Proteomes" id="UP000319210">
    <property type="component" value="Unassembled WGS sequence"/>
</dbReference>
<evidence type="ECO:0000313" key="2">
    <source>
        <dbReference type="Proteomes" id="UP000319210"/>
    </source>
</evidence>
<comment type="caution">
    <text evidence="1">The sequence shown here is derived from an EMBL/GenBank/DDBJ whole genome shotgun (WGS) entry which is preliminary data.</text>
</comment>
<organism evidence="1 2">
    <name type="scientific">Streptomyces cacaoi</name>
    <dbReference type="NCBI Taxonomy" id="1898"/>
    <lineage>
        <taxon>Bacteria</taxon>
        <taxon>Bacillati</taxon>
        <taxon>Actinomycetota</taxon>
        <taxon>Actinomycetes</taxon>
        <taxon>Kitasatosporales</taxon>
        <taxon>Streptomycetaceae</taxon>
        <taxon>Streptomyces</taxon>
    </lineage>
</organism>
<dbReference type="RefSeq" id="WP_143665105.1">
    <property type="nucleotide sequence ID" value="NZ_BJMM01000008.1"/>
</dbReference>
<proteinExistence type="predicted"/>
<dbReference type="EMBL" id="BJMM01000008">
    <property type="protein sequence ID" value="GEB49666.1"/>
    <property type="molecule type" value="Genomic_DNA"/>
</dbReference>
<accession>A0A4Y3QW74</accession>
<gene>
    <name evidence="1" type="ORF">SCA03_22170</name>
</gene>
<reference evidence="1 2" key="1">
    <citation type="submission" date="2019-06" db="EMBL/GenBank/DDBJ databases">
        <title>Whole genome shotgun sequence of Streptomyces cacaoi subsp. cacaoi NBRC 12748.</title>
        <authorList>
            <person name="Hosoyama A."/>
            <person name="Uohara A."/>
            <person name="Ohji S."/>
            <person name="Ichikawa N."/>
        </authorList>
    </citation>
    <scope>NUCLEOTIDE SEQUENCE [LARGE SCALE GENOMIC DNA]</scope>
    <source>
        <strain evidence="1 2">NBRC 12748</strain>
    </source>
</reference>
<protein>
    <submittedName>
        <fullName evidence="1">Uncharacterized protein</fullName>
    </submittedName>
</protein>
<keyword evidence="2" id="KW-1185">Reference proteome</keyword>
<sequence>MNCWKASASAGPPFEKSGKAWLVDRTPAATLQNTVTDADGDKSTLTFQVWTTKADGTPDKQVMLKGPSVPNGGTVNEEHGVVVSDYVASGKTAQVTVPYGNLKPGQTYTFRTSAYDGSL</sequence>